<evidence type="ECO:0000256" key="2">
    <source>
        <dbReference type="ARBA" id="ARBA00022737"/>
    </source>
</evidence>
<evidence type="ECO:0000313" key="5">
    <source>
        <dbReference type="EMBL" id="GAA3218775.1"/>
    </source>
</evidence>
<keyword evidence="3" id="KW-1133">Transmembrane helix</keyword>
<dbReference type="SUPFAM" id="SSF50985">
    <property type="entry name" value="RCC1/BLIP-II"/>
    <property type="match status" value="1"/>
</dbReference>
<dbReference type="Pfam" id="PF13540">
    <property type="entry name" value="RCC1_2"/>
    <property type="match status" value="1"/>
</dbReference>
<sequence>METDRISGARRAGLLVAFVVMTVIAVGAAFLTPAGATPIPLPAPVTARFDAGNWHTCVVDDAGAVRCWGRNHNGQLGHGLNIITPSRVLVGDDEVPSVVGPVSLGGPGALRVATGNNHTCALLADLQVSCWGLNTYGRLGTGRQNRYGAAVGDDDSPGTIRVALGSNRSAKAIAAGGDHTCAITDEDNVRCWGKAFDGEAGYPNGDDFIGDTELLGSVGDVDLGGRSVKAIAAGESHTCVVTDNGSVFCWGDNEFGQLGYPDLQNKIGDTEDPIDAGPVNLGPGMKAVSVTAGGNHTCVTLENSKLRCWGQNATGATGLGTPTLDLSPSSGHVSLLTGPNTTSDIITADAGDNHTCAALVGTVHAVKCWGQGGDGAKDGRLGLPDLGNFDDLGDDELPSTALPLSLGGDSVIALAGGTAHTCAVTTDGTVRCWGSNEFGAVGHALGIYEEIGDDEEPGSIDPVDLGAEVNCFLCTPPTVP</sequence>
<keyword evidence="3" id="KW-0472">Membrane</keyword>
<dbReference type="Pfam" id="PF25390">
    <property type="entry name" value="WD40_RLD"/>
    <property type="match status" value="1"/>
</dbReference>
<dbReference type="InterPro" id="IPR009091">
    <property type="entry name" value="RCC1/BLIP-II"/>
</dbReference>
<proteinExistence type="predicted"/>
<keyword evidence="3" id="KW-0812">Transmembrane</keyword>
<keyword evidence="6" id="KW-1185">Reference proteome</keyword>
<evidence type="ECO:0000256" key="1">
    <source>
        <dbReference type="ARBA" id="ARBA00022658"/>
    </source>
</evidence>
<dbReference type="PROSITE" id="PS50012">
    <property type="entry name" value="RCC1_3"/>
    <property type="match status" value="4"/>
</dbReference>
<keyword evidence="2" id="KW-0677">Repeat</keyword>
<reference evidence="6" key="1">
    <citation type="journal article" date="2019" name="Int. J. Syst. Evol. Microbiol.">
        <title>The Global Catalogue of Microorganisms (GCM) 10K type strain sequencing project: providing services to taxonomists for standard genome sequencing and annotation.</title>
        <authorList>
            <consortium name="The Broad Institute Genomics Platform"/>
            <consortium name="The Broad Institute Genome Sequencing Center for Infectious Disease"/>
            <person name="Wu L."/>
            <person name="Ma J."/>
        </authorList>
    </citation>
    <scope>NUCLEOTIDE SEQUENCE [LARGE SCALE GENOMIC DNA]</scope>
    <source>
        <strain evidence="6">JCM 9377</strain>
    </source>
</reference>
<feature type="transmembrane region" description="Helical" evidence="3">
    <location>
        <begin position="12"/>
        <end position="31"/>
    </location>
</feature>
<evidence type="ECO:0000313" key="6">
    <source>
        <dbReference type="Proteomes" id="UP001501237"/>
    </source>
</evidence>
<gene>
    <name evidence="5" type="ORF">GCM10010468_42470</name>
</gene>
<dbReference type="RefSeq" id="WP_344831001.1">
    <property type="nucleotide sequence ID" value="NZ_BAAAUV010000010.1"/>
</dbReference>
<evidence type="ECO:0000256" key="3">
    <source>
        <dbReference type="SAM" id="Phobius"/>
    </source>
</evidence>
<dbReference type="PRINTS" id="PR00633">
    <property type="entry name" value="RCCNDNSATION"/>
</dbReference>
<dbReference type="Gene3D" id="2.130.10.30">
    <property type="entry name" value="Regulator of chromosome condensation 1/beta-lactamase-inhibitor protein II"/>
    <property type="match status" value="2"/>
</dbReference>
<evidence type="ECO:0000259" key="4">
    <source>
        <dbReference type="Pfam" id="PF25390"/>
    </source>
</evidence>
<dbReference type="PANTHER" id="PTHR45982:SF1">
    <property type="entry name" value="REGULATOR OF CHROMOSOME CONDENSATION"/>
    <property type="match status" value="1"/>
</dbReference>
<accession>A0ABP6QC09</accession>
<keyword evidence="1" id="KW-0344">Guanine-nucleotide releasing factor</keyword>
<dbReference type="Proteomes" id="UP001501237">
    <property type="component" value="Unassembled WGS sequence"/>
</dbReference>
<dbReference type="PANTHER" id="PTHR45982">
    <property type="entry name" value="REGULATOR OF CHROMOSOME CONDENSATION"/>
    <property type="match status" value="1"/>
</dbReference>
<dbReference type="EMBL" id="BAAAUV010000010">
    <property type="protein sequence ID" value="GAA3218775.1"/>
    <property type="molecule type" value="Genomic_DNA"/>
</dbReference>
<organism evidence="5 6">
    <name type="scientific">Actinocorallia longicatena</name>
    <dbReference type="NCBI Taxonomy" id="111803"/>
    <lineage>
        <taxon>Bacteria</taxon>
        <taxon>Bacillati</taxon>
        <taxon>Actinomycetota</taxon>
        <taxon>Actinomycetes</taxon>
        <taxon>Streptosporangiales</taxon>
        <taxon>Thermomonosporaceae</taxon>
        <taxon>Actinocorallia</taxon>
    </lineage>
</organism>
<comment type="caution">
    <text evidence="5">The sequence shown here is derived from an EMBL/GenBank/DDBJ whole genome shotgun (WGS) entry which is preliminary data.</text>
</comment>
<feature type="domain" description="RCC1-like" evidence="4">
    <location>
        <begin position="47"/>
        <end position="356"/>
    </location>
</feature>
<dbReference type="InterPro" id="IPR000408">
    <property type="entry name" value="Reg_chr_condens"/>
</dbReference>
<name>A0ABP6QC09_9ACTN</name>
<dbReference type="InterPro" id="IPR058923">
    <property type="entry name" value="RCC1-like_dom"/>
</dbReference>
<protein>
    <recommendedName>
        <fullName evidence="4">RCC1-like domain-containing protein</fullName>
    </recommendedName>
</protein>
<dbReference type="InterPro" id="IPR051553">
    <property type="entry name" value="Ran_GTPase-activating"/>
</dbReference>